<protein>
    <recommendedName>
        <fullName evidence="2">Glycine zipper-like domain-containing protein</fullName>
    </recommendedName>
</protein>
<keyword evidence="1" id="KW-0812">Transmembrane</keyword>
<evidence type="ECO:0000256" key="1">
    <source>
        <dbReference type="SAM" id="Phobius"/>
    </source>
</evidence>
<reference evidence="3 4" key="1">
    <citation type="submission" date="2019-03" db="EMBL/GenBank/DDBJ databases">
        <title>Genomic Encyclopedia of Type Strains, Phase IV (KMG-IV): sequencing the most valuable type-strain genomes for metagenomic binning, comparative biology and taxonomic classification.</title>
        <authorList>
            <person name="Goeker M."/>
        </authorList>
    </citation>
    <scope>NUCLEOTIDE SEQUENCE [LARGE SCALE GENOMIC DNA]</scope>
    <source>
        <strain evidence="3 4">DSM 100556</strain>
    </source>
</reference>
<dbReference type="InterPro" id="IPR058598">
    <property type="entry name" value="Gly_zipper-like_dom"/>
</dbReference>
<dbReference type="RefSeq" id="WP_031389285.1">
    <property type="nucleotide sequence ID" value="NZ_JPNB01000001.1"/>
</dbReference>
<sequence>MKEFATAALPWIILGITIAVLAVKVSKRKNDGTEDDETKGDCTSEGMCLGMCFGMLFGTMGMVNLGLGLSLGMLIGMTAGMFVKK</sequence>
<evidence type="ECO:0000313" key="4">
    <source>
        <dbReference type="Proteomes" id="UP000295718"/>
    </source>
</evidence>
<keyword evidence="1" id="KW-1133">Transmembrane helix</keyword>
<dbReference type="Pfam" id="PF26273">
    <property type="entry name" value="Gly_zipper"/>
    <property type="match status" value="1"/>
</dbReference>
<proteinExistence type="predicted"/>
<dbReference type="Proteomes" id="UP000295718">
    <property type="component" value="Unassembled WGS sequence"/>
</dbReference>
<gene>
    <name evidence="3" type="ORF">EDD76_11266</name>
</gene>
<keyword evidence="1" id="KW-0472">Membrane</keyword>
<feature type="domain" description="Glycine zipper-like" evidence="2">
    <location>
        <begin position="46"/>
        <end position="84"/>
    </location>
</feature>
<keyword evidence="4" id="KW-1185">Reference proteome</keyword>
<evidence type="ECO:0000259" key="2">
    <source>
        <dbReference type="Pfam" id="PF26273"/>
    </source>
</evidence>
<accession>A0A4R1QQW6</accession>
<dbReference type="STRING" id="1469948.GCA_000732725_00522"/>
<feature type="transmembrane region" description="Helical" evidence="1">
    <location>
        <begin position="63"/>
        <end position="83"/>
    </location>
</feature>
<name>A0A4R1QQW6_9FIRM</name>
<dbReference type="OrthoDB" id="2088275at2"/>
<comment type="caution">
    <text evidence="3">The sequence shown here is derived from an EMBL/GenBank/DDBJ whole genome shotgun (WGS) entry which is preliminary data.</text>
</comment>
<dbReference type="EMBL" id="SLUO01000012">
    <property type="protein sequence ID" value="TCL56239.1"/>
    <property type="molecule type" value="Genomic_DNA"/>
</dbReference>
<dbReference type="AlphaFoldDB" id="A0A4R1QQW6"/>
<evidence type="ECO:0000313" key="3">
    <source>
        <dbReference type="EMBL" id="TCL56239.1"/>
    </source>
</evidence>
<organism evidence="3 4">
    <name type="scientific">Kineothrix alysoides</name>
    <dbReference type="NCBI Taxonomy" id="1469948"/>
    <lineage>
        <taxon>Bacteria</taxon>
        <taxon>Bacillati</taxon>
        <taxon>Bacillota</taxon>
        <taxon>Clostridia</taxon>
        <taxon>Lachnospirales</taxon>
        <taxon>Lachnospiraceae</taxon>
        <taxon>Kineothrix</taxon>
    </lineage>
</organism>